<dbReference type="EMBL" id="KV751026">
    <property type="protein sequence ID" value="OCL01971.1"/>
    <property type="molecule type" value="Genomic_DNA"/>
</dbReference>
<feature type="compositionally biased region" description="Basic and acidic residues" evidence="11">
    <location>
        <begin position="537"/>
        <end position="549"/>
    </location>
</feature>
<keyword evidence="3 9" id="KW-0238">DNA-binding</keyword>
<evidence type="ECO:0000256" key="7">
    <source>
        <dbReference type="ARBA" id="ARBA00023306"/>
    </source>
</evidence>
<feature type="compositionally biased region" description="Basic and acidic residues" evidence="11">
    <location>
        <begin position="482"/>
        <end position="495"/>
    </location>
</feature>
<keyword evidence="4 9" id="KW-0371">Homeobox</keyword>
<dbReference type="Gene3D" id="1.10.10.60">
    <property type="entry name" value="Homeodomain-like"/>
    <property type="match status" value="1"/>
</dbReference>
<feature type="compositionally biased region" description="Basic and acidic residues" evidence="11">
    <location>
        <begin position="426"/>
        <end position="437"/>
    </location>
</feature>
<evidence type="ECO:0000256" key="6">
    <source>
        <dbReference type="ARBA" id="ARBA00023242"/>
    </source>
</evidence>
<accession>A0A8E2ENP4</accession>
<feature type="region of interest" description="Disordered" evidence="11">
    <location>
        <begin position="98"/>
        <end position="174"/>
    </location>
</feature>
<feature type="DNA-binding region" description="Homeobox" evidence="9">
    <location>
        <begin position="51"/>
        <end position="110"/>
    </location>
</feature>
<evidence type="ECO:0000313" key="14">
    <source>
        <dbReference type="Proteomes" id="UP000250140"/>
    </source>
</evidence>
<gene>
    <name evidence="13" type="ORF">AOQ84DRAFT_393295</name>
</gene>
<dbReference type="SUPFAM" id="SSF46689">
    <property type="entry name" value="Homeodomain-like"/>
    <property type="match status" value="1"/>
</dbReference>
<dbReference type="InterPro" id="IPR001356">
    <property type="entry name" value="HD"/>
</dbReference>
<dbReference type="GO" id="GO:0030154">
    <property type="term" value="P:cell differentiation"/>
    <property type="evidence" value="ECO:0007669"/>
    <property type="project" value="TreeGrafter"/>
</dbReference>
<evidence type="ECO:0000256" key="1">
    <source>
        <dbReference type="ARBA" id="ARBA00004123"/>
    </source>
</evidence>
<dbReference type="GO" id="GO:0000978">
    <property type="term" value="F:RNA polymerase II cis-regulatory region sequence-specific DNA binding"/>
    <property type="evidence" value="ECO:0007669"/>
    <property type="project" value="TreeGrafter"/>
</dbReference>
<dbReference type="PROSITE" id="PS50071">
    <property type="entry name" value="HOMEOBOX_2"/>
    <property type="match status" value="1"/>
</dbReference>
<evidence type="ECO:0000256" key="11">
    <source>
        <dbReference type="SAM" id="MobiDB-lite"/>
    </source>
</evidence>
<dbReference type="InterPro" id="IPR009057">
    <property type="entry name" value="Homeodomain-like_sf"/>
</dbReference>
<name>A0A8E2ENP4_9PEZI</name>
<dbReference type="PROSITE" id="PS00027">
    <property type="entry name" value="HOMEOBOX_1"/>
    <property type="match status" value="1"/>
</dbReference>
<feature type="region of interest" description="Disordered" evidence="11">
    <location>
        <begin position="197"/>
        <end position="289"/>
    </location>
</feature>
<dbReference type="FunFam" id="1.10.10.60:FF:000286">
    <property type="entry name" value="Homeobox transcription factor"/>
    <property type="match status" value="1"/>
</dbReference>
<feature type="compositionally biased region" description="Polar residues" evidence="11">
    <location>
        <begin position="446"/>
        <end position="460"/>
    </location>
</feature>
<sequence length="599" mass="65853">MSDSSSSPHSSPSDYRGHSSPTIAGGLAFLVHSPETVQRNLPPDVDNKPLARQKRRRTSKEDEDILKAEYQRNQKPDKAARLEIVRRVALGEKEVQIWFQNKRQNDRRRSRPAQSYEILPHSSSSFDERTSTAPMSSFLSDTGTQDDDAQEHDTEGNALTTTPPQVTPVSSVTPLSKSTIDAASAIARATVELLPTPQSTAKTGSQIAEVFPYPSTDPHSYDIAPTELGSSQPAPSSQDSTQSAGVRPGYLANRRSASYIKLNEEEPSSQNINASIDSAQQPSRSMKRSHSFIRLSMTVDGKARVITDADQSPSPPRSQPPPGRFAGRTAGLRRSYSAAGLNEKFREIASQERSPKIARTSIGRSRDSRAWEFWCDPDARNSLSEKADQERSGSAADAIGLIRANSRGVLRSSPSKRNAQLFMRQDSTKRLRDDGLKSPRTGLVRASTSYGRLQTKSPNAIPTPDKNKCSDTDNDLDIPQTESDKENWEPDDQHQGPRRNRMVELHTIGQRCQRQILGENIDILSQSSSLGAMLAREKRQQEPGKKQAVDAESFNPEEDDEIATFMGSRGANSSRTSVSSGEELGCVEGLLALSQGNWR</sequence>
<dbReference type="SMART" id="SM00389">
    <property type="entry name" value="HOX"/>
    <property type="match status" value="1"/>
</dbReference>
<feature type="domain" description="Homeobox" evidence="12">
    <location>
        <begin position="49"/>
        <end position="109"/>
    </location>
</feature>
<evidence type="ECO:0000256" key="5">
    <source>
        <dbReference type="ARBA" id="ARBA00023163"/>
    </source>
</evidence>
<evidence type="ECO:0000256" key="8">
    <source>
        <dbReference type="ARBA" id="ARBA00065092"/>
    </source>
</evidence>
<evidence type="ECO:0000256" key="10">
    <source>
        <dbReference type="RuleBase" id="RU000682"/>
    </source>
</evidence>
<evidence type="ECO:0000256" key="4">
    <source>
        <dbReference type="ARBA" id="ARBA00023155"/>
    </source>
</evidence>
<comment type="subunit">
    <text evidence="8">Interacts with MCM1.</text>
</comment>
<evidence type="ECO:0000256" key="9">
    <source>
        <dbReference type="PROSITE-ProRule" id="PRU00108"/>
    </source>
</evidence>
<dbReference type="InterPro" id="IPR017970">
    <property type="entry name" value="Homeobox_CS"/>
</dbReference>
<comment type="subcellular location">
    <subcellularLocation>
        <location evidence="1 9 10">Nucleus</location>
    </subcellularLocation>
</comment>
<keyword evidence="6 9" id="KW-0539">Nucleus</keyword>
<evidence type="ECO:0000313" key="13">
    <source>
        <dbReference type="EMBL" id="OCL01971.1"/>
    </source>
</evidence>
<feature type="compositionally biased region" description="Polar residues" evidence="11">
    <location>
        <begin position="197"/>
        <end position="206"/>
    </location>
</feature>
<feature type="compositionally biased region" description="Polar residues" evidence="11">
    <location>
        <begin position="228"/>
        <end position="244"/>
    </location>
</feature>
<evidence type="ECO:0000259" key="12">
    <source>
        <dbReference type="PROSITE" id="PS50071"/>
    </source>
</evidence>
<feature type="compositionally biased region" description="Pro residues" evidence="11">
    <location>
        <begin position="313"/>
        <end position="323"/>
    </location>
</feature>
<keyword evidence="14" id="KW-1185">Reference proteome</keyword>
<feature type="compositionally biased region" description="Low complexity" evidence="11">
    <location>
        <begin position="160"/>
        <end position="174"/>
    </location>
</feature>
<feature type="compositionally biased region" description="Basic and acidic residues" evidence="11">
    <location>
        <begin position="65"/>
        <end position="80"/>
    </location>
</feature>
<keyword evidence="5" id="KW-0804">Transcription</keyword>
<dbReference type="CDD" id="cd00086">
    <property type="entry name" value="homeodomain"/>
    <property type="match status" value="1"/>
</dbReference>
<feature type="compositionally biased region" description="Polar residues" evidence="11">
    <location>
        <begin position="121"/>
        <end position="143"/>
    </location>
</feature>
<dbReference type="Pfam" id="PF00046">
    <property type="entry name" value="Homeodomain"/>
    <property type="match status" value="1"/>
</dbReference>
<feature type="compositionally biased region" description="Low complexity" evidence="11">
    <location>
        <begin position="1"/>
        <end position="14"/>
    </location>
</feature>
<dbReference type="GO" id="GO:0005634">
    <property type="term" value="C:nucleus"/>
    <property type="evidence" value="ECO:0007669"/>
    <property type="project" value="UniProtKB-SubCell"/>
</dbReference>
<feature type="region of interest" description="Disordered" evidence="11">
    <location>
        <begin position="409"/>
        <end position="499"/>
    </location>
</feature>
<keyword evidence="2" id="KW-0805">Transcription regulation</keyword>
<feature type="region of interest" description="Disordered" evidence="11">
    <location>
        <begin position="306"/>
        <end position="328"/>
    </location>
</feature>
<organism evidence="13 14">
    <name type="scientific">Glonium stellatum</name>
    <dbReference type="NCBI Taxonomy" id="574774"/>
    <lineage>
        <taxon>Eukaryota</taxon>
        <taxon>Fungi</taxon>
        <taxon>Dikarya</taxon>
        <taxon>Ascomycota</taxon>
        <taxon>Pezizomycotina</taxon>
        <taxon>Dothideomycetes</taxon>
        <taxon>Pleosporomycetidae</taxon>
        <taxon>Gloniales</taxon>
        <taxon>Gloniaceae</taxon>
        <taxon>Glonium</taxon>
    </lineage>
</organism>
<protein>
    <recommendedName>
        <fullName evidence="12">Homeobox domain-containing protein</fullName>
    </recommendedName>
</protein>
<dbReference type="InterPro" id="IPR051000">
    <property type="entry name" value="Homeobox_DNA-bind_prot"/>
</dbReference>
<dbReference type="GO" id="GO:0000082">
    <property type="term" value="P:G1/S transition of mitotic cell cycle"/>
    <property type="evidence" value="ECO:0007669"/>
    <property type="project" value="UniProtKB-ARBA"/>
</dbReference>
<dbReference type="Proteomes" id="UP000250140">
    <property type="component" value="Unassembled WGS sequence"/>
</dbReference>
<evidence type="ECO:0000256" key="2">
    <source>
        <dbReference type="ARBA" id="ARBA00023015"/>
    </source>
</evidence>
<evidence type="ECO:0000256" key="3">
    <source>
        <dbReference type="ARBA" id="ARBA00023125"/>
    </source>
</evidence>
<feature type="region of interest" description="Disordered" evidence="11">
    <location>
        <begin position="1"/>
        <end position="80"/>
    </location>
</feature>
<dbReference type="PANTHER" id="PTHR24324">
    <property type="entry name" value="HOMEOBOX PROTEIN HHEX"/>
    <property type="match status" value="1"/>
</dbReference>
<dbReference type="AlphaFoldDB" id="A0A8E2ENP4"/>
<feature type="compositionally biased region" description="Polar residues" evidence="11">
    <location>
        <begin position="268"/>
        <end position="284"/>
    </location>
</feature>
<keyword evidence="7" id="KW-0131">Cell cycle</keyword>
<dbReference type="PANTHER" id="PTHR24324:SF9">
    <property type="entry name" value="HOMEOBOX DOMAIN-CONTAINING PROTEIN"/>
    <property type="match status" value="1"/>
</dbReference>
<reference evidence="13 14" key="1">
    <citation type="journal article" date="2016" name="Nat. Commun.">
        <title>Ectomycorrhizal ecology is imprinted in the genome of the dominant symbiotic fungus Cenococcum geophilum.</title>
        <authorList>
            <consortium name="DOE Joint Genome Institute"/>
            <person name="Peter M."/>
            <person name="Kohler A."/>
            <person name="Ohm R.A."/>
            <person name="Kuo A."/>
            <person name="Krutzmann J."/>
            <person name="Morin E."/>
            <person name="Arend M."/>
            <person name="Barry K.W."/>
            <person name="Binder M."/>
            <person name="Choi C."/>
            <person name="Clum A."/>
            <person name="Copeland A."/>
            <person name="Grisel N."/>
            <person name="Haridas S."/>
            <person name="Kipfer T."/>
            <person name="LaButti K."/>
            <person name="Lindquist E."/>
            <person name="Lipzen A."/>
            <person name="Maire R."/>
            <person name="Meier B."/>
            <person name="Mihaltcheva S."/>
            <person name="Molinier V."/>
            <person name="Murat C."/>
            <person name="Poggeler S."/>
            <person name="Quandt C.A."/>
            <person name="Sperisen C."/>
            <person name="Tritt A."/>
            <person name="Tisserant E."/>
            <person name="Crous P.W."/>
            <person name="Henrissat B."/>
            <person name="Nehls U."/>
            <person name="Egli S."/>
            <person name="Spatafora J.W."/>
            <person name="Grigoriev I.V."/>
            <person name="Martin F.M."/>
        </authorList>
    </citation>
    <scope>NUCLEOTIDE SEQUENCE [LARGE SCALE GENOMIC DNA]</scope>
    <source>
        <strain evidence="13 14">CBS 207.34</strain>
    </source>
</reference>
<proteinExistence type="predicted"/>
<feature type="compositionally biased region" description="Polar residues" evidence="11">
    <location>
        <begin position="570"/>
        <end position="580"/>
    </location>
</feature>
<feature type="region of interest" description="Disordered" evidence="11">
    <location>
        <begin position="537"/>
        <end position="582"/>
    </location>
</feature>
<dbReference type="GO" id="GO:0000122">
    <property type="term" value="P:negative regulation of transcription by RNA polymerase II"/>
    <property type="evidence" value="ECO:0007669"/>
    <property type="project" value="UniProtKB-ARBA"/>
</dbReference>
<dbReference type="OrthoDB" id="6159439at2759"/>
<dbReference type="GO" id="GO:0000981">
    <property type="term" value="F:DNA-binding transcription factor activity, RNA polymerase II-specific"/>
    <property type="evidence" value="ECO:0007669"/>
    <property type="project" value="InterPro"/>
</dbReference>